<keyword evidence="1 3" id="KW-0560">Oxidoreductase</keyword>
<dbReference type="InterPro" id="IPR016162">
    <property type="entry name" value="Ald_DH_N"/>
</dbReference>
<dbReference type="RefSeq" id="WP_059746549.1">
    <property type="nucleotide sequence ID" value="NZ_LRDC01000029.1"/>
</dbReference>
<evidence type="ECO:0000313" key="6">
    <source>
        <dbReference type="Proteomes" id="UP000055702"/>
    </source>
</evidence>
<protein>
    <submittedName>
        <fullName evidence="5">Succinate-semialdehyde dehydrogenase</fullName>
    </submittedName>
</protein>
<dbReference type="Pfam" id="PF00171">
    <property type="entry name" value="Aldedh"/>
    <property type="match status" value="1"/>
</dbReference>
<feature type="domain" description="Aldehyde dehydrogenase" evidence="4">
    <location>
        <begin position="20"/>
        <end position="450"/>
    </location>
</feature>
<sequence>MAVLTSYDPASYHYVGEHIEATAVGSVETTAIEQLPTVINNAKVAQKSWASLPLIDRQQYVVKAYQQLHAVQDELATLIGQEMGKDYRRATYEVGGTLQNAGYFASEIGDALATEDVGDRTELQYRPLGVVAVISPWNYPLAMANNLLMPALIAGNSVVLKPSEETPLVAELFISTLNQVLPQHVLQVVQGGKALGQALVAADINMVAFTGSMAAGKHIMANAASGLKRLVMELGGNDPMIVMAGANMDAAVRFAVASSFENAGQMCTSTERVYVDESIADEFEQKVVALASRYRVGAWDGANVNIGPIVNPTQHQKVLEQLKDAKAKGARFLLGSDDYPLPFIQPTVVTNITSQMQLETEETFGPVVAISRFSDIDEAISRANNSHYGLGAVVFGGPSANAVADQLEAGMVGVNQGVGGGNAPWVGAKQSGFGFHGTAAGHRQFAQVRVISR</sequence>
<reference evidence="5 6" key="1">
    <citation type="submission" date="2016-01" db="EMBL/GenBank/DDBJ databases">
        <title>Draft genome of the antarctic isolate Shewanella frigidimarina Ag06-30.</title>
        <authorList>
            <person name="Parmeciano Di Noto G."/>
            <person name="Vazquez S."/>
            <person name="Mac Cormack W."/>
            <person name="Iriarte A."/>
            <person name="Quiroga C."/>
        </authorList>
    </citation>
    <scope>NUCLEOTIDE SEQUENCE [LARGE SCALE GENOMIC DNA]</scope>
    <source>
        <strain evidence="5 6">Ag06-30</strain>
    </source>
</reference>
<evidence type="ECO:0000313" key="5">
    <source>
        <dbReference type="EMBL" id="KVX01170.1"/>
    </source>
</evidence>
<dbReference type="PANTHER" id="PTHR11699">
    <property type="entry name" value="ALDEHYDE DEHYDROGENASE-RELATED"/>
    <property type="match status" value="1"/>
</dbReference>
<evidence type="ECO:0000256" key="1">
    <source>
        <dbReference type="ARBA" id="ARBA00023002"/>
    </source>
</evidence>
<name>A0A106BYY1_SHEFR</name>
<dbReference type="SUPFAM" id="SSF53720">
    <property type="entry name" value="ALDH-like"/>
    <property type="match status" value="1"/>
</dbReference>
<organism evidence="5">
    <name type="scientific">Shewanella frigidimarina</name>
    <dbReference type="NCBI Taxonomy" id="56812"/>
    <lineage>
        <taxon>Bacteria</taxon>
        <taxon>Pseudomonadati</taxon>
        <taxon>Pseudomonadota</taxon>
        <taxon>Gammaproteobacteria</taxon>
        <taxon>Alteromonadales</taxon>
        <taxon>Shewanellaceae</taxon>
        <taxon>Shewanella</taxon>
    </lineage>
</organism>
<comment type="caution">
    <text evidence="5">The sequence shown here is derived from an EMBL/GenBank/DDBJ whole genome shotgun (WGS) entry which is preliminary data.</text>
</comment>
<dbReference type="AlphaFoldDB" id="A0A106BYY1"/>
<comment type="similarity">
    <text evidence="3">Belongs to the aldehyde dehydrogenase family.</text>
</comment>
<dbReference type="PROSITE" id="PS00687">
    <property type="entry name" value="ALDEHYDE_DEHYDR_GLU"/>
    <property type="match status" value="1"/>
</dbReference>
<gene>
    <name evidence="5" type="ORF">AWJ07_06880</name>
</gene>
<dbReference type="InterPro" id="IPR029510">
    <property type="entry name" value="Ald_DH_CS_GLU"/>
</dbReference>
<evidence type="ECO:0000256" key="2">
    <source>
        <dbReference type="PROSITE-ProRule" id="PRU10007"/>
    </source>
</evidence>
<accession>A0A106BYY1</accession>
<dbReference type="Gene3D" id="3.40.309.10">
    <property type="entry name" value="Aldehyde Dehydrogenase, Chain A, domain 2"/>
    <property type="match status" value="1"/>
</dbReference>
<proteinExistence type="inferred from homology"/>
<dbReference type="InterPro" id="IPR015590">
    <property type="entry name" value="Aldehyde_DH_dom"/>
</dbReference>
<feature type="active site" evidence="2">
    <location>
        <position position="233"/>
    </location>
</feature>
<dbReference type="GO" id="GO:0016620">
    <property type="term" value="F:oxidoreductase activity, acting on the aldehyde or oxo group of donors, NAD or NADP as acceptor"/>
    <property type="evidence" value="ECO:0007669"/>
    <property type="project" value="InterPro"/>
</dbReference>
<dbReference type="InterPro" id="IPR016161">
    <property type="entry name" value="Ald_DH/histidinol_DH"/>
</dbReference>
<evidence type="ECO:0000256" key="3">
    <source>
        <dbReference type="RuleBase" id="RU003345"/>
    </source>
</evidence>
<dbReference type="EMBL" id="LRDC01000029">
    <property type="protein sequence ID" value="KVX01170.1"/>
    <property type="molecule type" value="Genomic_DNA"/>
</dbReference>
<dbReference type="CDD" id="cd07078">
    <property type="entry name" value="ALDH"/>
    <property type="match status" value="1"/>
</dbReference>
<dbReference type="Gene3D" id="3.40.605.10">
    <property type="entry name" value="Aldehyde Dehydrogenase, Chain A, domain 1"/>
    <property type="match status" value="1"/>
</dbReference>
<evidence type="ECO:0000259" key="4">
    <source>
        <dbReference type="Pfam" id="PF00171"/>
    </source>
</evidence>
<dbReference type="Proteomes" id="UP000055702">
    <property type="component" value="Unassembled WGS sequence"/>
</dbReference>
<dbReference type="InterPro" id="IPR016163">
    <property type="entry name" value="Ald_DH_C"/>
</dbReference>